<gene>
    <name evidence="1" type="ORF">QFC21_003732</name>
</gene>
<evidence type="ECO:0000313" key="1">
    <source>
        <dbReference type="EMBL" id="KAJ9100687.1"/>
    </source>
</evidence>
<evidence type="ECO:0000313" key="2">
    <source>
        <dbReference type="Proteomes" id="UP001227268"/>
    </source>
</evidence>
<keyword evidence="2" id="KW-1185">Reference proteome</keyword>
<accession>A0ACC2VN15</accession>
<organism evidence="1 2">
    <name type="scientific">Naganishia friedmannii</name>
    <dbReference type="NCBI Taxonomy" id="89922"/>
    <lineage>
        <taxon>Eukaryota</taxon>
        <taxon>Fungi</taxon>
        <taxon>Dikarya</taxon>
        <taxon>Basidiomycota</taxon>
        <taxon>Agaricomycotina</taxon>
        <taxon>Tremellomycetes</taxon>
        <taxon>Filobasidiales</taxon>
        <taxon>Filobasidiaceae</taxon>
        <taxon>Naganishia</taxon>
    </lineage>
</organism>
<comment type="caution">
    <text evidence="1">The sequence shown here is derived from an EMBL/GenBank/DDBJ whole genome shotgun (WGS) entry which is preliminary data.</text>
</comment>
<protein>
    <submittedName>
        <fullName evidence="1">Uncharacterized protein</fullName>
    </submittedName>
</protein>
<sequence length="274" mass="30416">MPSQRKLTASQQALLEEHVEETFRNIDRDYNKRTDPASAIPTVDVLLSERLSSLLELILAIPTVHPTAYLQVAYLLRFTATAREWIAGYPLTWPTEYAREVQAGHDLSDEEQAQQTVSLLLAFLQSLDRGWRKVLESKEPASGAAYEPPGEALPPTISANRVSLTMTERVRLRSSILSLRQTLIKWIERYRRRRRGGRPSDATSAQIVQNSQSNQVFSSANDSDAEMSAGYVDAAVGEDGSRGDASAWLEEEVGVGDWEIAIANSMSGTLQLIL</sequence>
<reference evidence="1" key="1">
    <citation type="submission" date="2023-04" db="EMBL/GenBank/DDBJ databases">
        <title>Draft Genome sequencing of Naganishia species isolated from polar environments using Oxford Nanopore Technology.</title>
        <authorList>
            <person name="Leo P."/>
            <person name="Venkateswaran K."/>
        </authorList>
    </citation>
    <scope>NUCLEOTIDE SEQUENCE</scope>
    <source>
        <strain evidence="1">MNA-CCFEE 5423</strain>
    </source>
</reference>
<name>A0ACC2VN15_9TREE</name>
<dbReference type="EMBL" id="JASBWT010000011">
    <property type="protein sequence ID" value="KAJ9100687.1"/>
    <property type="molecule type" value="Genomic_DNA"/>
</dbReference>
<dbReference type="Proteomes" id="UP001227268">
    <property type="component" value="Unassembled WGS sequence"/>
</dbReference>
<proteinExistence type="predicted"/>